<accession>A0A6J4PFQ7</accession>
<feature type="non-terminal residue" evidence="2">
    <location>
        <position position="1"/>
    </location>
</feature>
<evidence type="ECO:0000256" key="1">
    <source>
        <dbReference type="SAM" id="MobiDB-lite"/>
    </source>
</evidence>
<reference evidence="2" key="1">
    <citation type="submission" date="2020-02" db="EMBL/GenBank/DDBJ databases">
        <authorList>
            <person name="Meier V. D."/>
        </authorList>
    </citation>
    <scope>NUCLEOTIDE SEQUENCE</scope>
    <source>
        <strain evidence="2">AVDCRST_MAG75</strain>
    </source>
</reference>
<feature type="non-terminal residue" evidence="2">
    <location>
        <position position="35"/>
    </location>
</feature>
<sequence length="35" mass="3463">EGRAGEGPAPRQAAEAVPEPGQAPARAGRPGDLLL</sequence>
<dbReference type="AlphaFoldDB" id="A0A6J4PFQ7"/>
<evidence type="ECO:0000313" key="2">
    <source>
        <dbReference type="EMBL" id="CAA9414708.1"/>
    </source>
</evidence>
<gene>
    <name evidence="2" type="ORF">AVDCRST_MAG75-3018</name>
</gene>
<organism evidence="2">
    <name type="scientific">uncultured Propionibacteriaceae bacterium</name>
    <dbReference type="NCBI Taxonomy" id="257457"/>
    <lineage>
        <taxon>Bacteria</taxon>
        <taxon>Bacillati</taxon>
        <taxon>Actinomycetota</taxon>
        <taxon>Actinomycetes</taxon>
        <taxon>Propionibacteriales</taxon>
        <taxon>Propionibacteriaceae</taxon>
        <taxon>environmental samples</taxon>
    </lineage>
</organism>
<feature type="region of interest" description="Disordered" evidence="1">
    <location>
        <begin position="1"/>
        <end position="35"/>
    </location>
</feature>
<proteinExistence type="predicted"/>
<dbReference type="EMBL" id="CADCUO010000215">
    <property type="protein sequence ID" value="CAA9414708.1"/>
    <property type="molecule type" value="Genomic_DNA"/>
</dbReference>
<name>A0A6J4PFQ7_9ACTN</name>
<protein>
    <submittedName>
        <fullName evidence="2">Uncharacterized protein</fullName>
    </submittedName>
</protein>